<protein>
    <submittedName>
        <fullName evidence="3">Acyl-CoA synthetase</fullName>
    </submittedName>
</protein>
<dbReference type="Gene3D" id="3.40.50.12780">
    <property type="entry name" value="N-terminal domain of ligase-like"/>
    <property type="match status" value="1"/>
</dbReference>
<gene>
    <name evidence="3" type="ORF">ACFFRI_03355</name>
</gene>
<reference evidence="3 4" key="1">
    <citation type="submission" date="2024-09" db="EMBL/GenBank/DDBJ databases">
        <authorList>
            <person name="Sun Q."/>
            <person name="Mori K."/>
        </authorList>
    </citation>
    <scope>NUCLEOTIDE SEQUENCE [LARGE SCALE GENOMIC DNA]</scope>
    <source>
        <strain evidence="3 4">JCM 9626</strain>
    </source>
</reference>
<dbReference type="EMBL" id="JBHMDG010000002">
    <property type="protein sequence ID" value="MFB9312072.1"/>
    <property type="molecule type" value="Genomic_DNA"/>
</dbReference>
<dbReference type="Proteomes" id="UP001589750">
    <property type="component" value="Unassembled WGS sequence"/>
</dbReference>
<feature type="domain" description="AMP-binding enzyme C-terminal" evidence="2">
    <location>
        <begin position="456"/>
        <end position="531"/>
    </location>
</feature>
<dbReference type="PROSITE" id="PS00455">
    <property type="entry name" value="AMP_BINDING"/>
    <property type="match status" value="1"/>
</dbReference>
<dbReference type="Pfam" id="PF13193">
    <property type="entry name" value="AMP-binding_C"/>
    <property type="match status" value="1"/>
</dbReference>
<dbReference type="PANTHER" id="PTHR43767:SF1">
    <property type="entry name" value="NONRIBOSOMAL PEPTIDE SYNTHASE PES1 (EUROFUNG)-RELATED"/>
    <property type="match status" value="1"/>
</dbReference>
<dbReference type="SUPFAM" id="SSF56801">
    <property type="entry name" value="Acetyl-CoA synthetase-like"/>
    <property type="match status" value="1"/>
</dbReference>
<dbReference type="InterPro" id="IPR050237">
    <property type="entry name" value="ATP-dep_AMP-bd_enzyme"/>
</dbReference>
<dbReference type="InterPro" id="IPR042099">
    <property type="entry name" value="ANL_N_sf"/>
</dbReference>
<dbReference type="Pfam" id="PF00501">
    <property type="entry name" value="AMP-binding"/>
    <property type="match status" value="1"/>
</dbReference>
<evidence type="ECO:0000259" key="1">
    <source>
        <dbReference type="Pfam" id="PF00501"/>
    </source>
</evidence>
<dbReference type="PANTHER" id="PTHR43767">
    <property type="entry name" value="LONG-CHAIN-FATTY-ACID--COA LIGASE"/>
    <property type="match status" value="1"/>
</dbReference>
<name>A0ABV5K5R4_9ACTN</name>
<accession>A0ABV5K5R4</accession>
<comment type="caution">
    <text evidence="3">The sequence shown here is derived from an EMBL/GenBank/DDBJ whole genome shotgun (WGS) entry which is preliminary data.</text>
</comment>
<dbReference type="Gene3D" id="3.30.300.30">
    <property type="match status" value="1"/>
</dbReference>
<evidence type="ECO:0000313" key="3">
    <source>
        <dbReference type="EMBL" id="MFB9312072.1"/>
    </source>
</evidence>
<dbReference type="InterPro" id="IPR025110">
    <property type="entry name" value="AMP-bd_C"/>
</dbReference>
<dbReference type="NCBIfam" id="NF005863">
    <property type="entry name" value="PRK07798.1"/>
    <property type="match status" value="1"/>
</dbReference>
<keyword evidence="4" id="KW-1185">Reference proteome</keyword>
<dbReference type="InterPro" id="IPR000873">
    <property type="entry name" value="AMP-dep_synth/lig_dom"/>
</dbReference>
<dbReference type="RefSeq" id="WP_140010739.1">
    <property type="nucleotide sequence ID" value="NZ_JBHMDG010000002.1"/>
</dbReference>
<evidence type="ECO:0000313" key="4">
    <source>
        <dbReference type="Proteomes" id="UP001589750"/>
    </source>
</evidence>
<feature type="domain" description="AMP-dependent synthetase/ligase" evidence="1">
    <location>
        <begin position="9"/>
        <end position="402"/>
    </location>
</feature>
<evidence type="ECO:0000259" key="2">
    <source>
        <dbReference type="Pfam" id="PF13193"/>
    </source>
</evidence>
<sequence>MAKNIADLFEHAVDAVPDNPAVKLGDEVATYADLERDANRLAHYLLAQGVTAGDHVAVYAKNSIEHVVAVLAVVKIRAVNINVNYRYVEGELNYLFDNADVVALIHERTYAPLVAATAPNHPRLKTFVVLPDAESSDGEPDRDADIASYGGVTYAEAIEGRSDARDFGERSADDLHIIYTGGTTGFPKGVMWRHEDFWRVLGGGIDFYTGVPLEEHDQAQQATEPRLVTFPMSPLMHGGAQASLLMHLFAGHLTVLEPRFDPQRVWEVVERDKVQMLFMTGDAMARPLIEEYESRLGSDRPYDASSLFVISSSAAIFSPQVKRRWMAAFPDGIFTDSVGASETGFQGMGMQDKDNISSDGPVIGLGPNSVVLDDDNRPMDLTTNVGKVGRLGRGGSVPMGYYKDPVKSAQTFLEVDGERYSVPGDFARIEEDGRVTLLGRGSNCINTGGEKVYPEEVEMAIKSHPGVYDCLVVGLPDDTYGQTVAAVVQAREGHDVGLDDLRAFLRTSLSGYKLPRLLTLVPEIPRNATGKAQYPKAKELALAATATGTAATATGTAAAGTSQGARA</sequence>
<dbReference type="InterPro" id="IPR045851">
    <property type="entry name" value="AMP-bd_C_sf"/>
</dbReference>
<organism evidence="3 4">
    <name type="scientific">Nocardioides plantarum</name>
    <dbReference type="NCBI Taxonomy" id="29299"/>
    <lineage>
        <taxon>Bacteria</taxon>
        <taxon>Bacillati</taxon>
        <taxon>Actinomycetota</taxon>
        <taxon>Actinomycetes</taxon>
        <taxon>Propionibacteriales</taxon>
        <taxon>Nocardioidaceae</taxon>
        <taxon>Nocardioides</taxon>
    </lineage>
</organism>
<dbReference type="InterPro" id="IPR020845">
    <property type="entry name" value="AMP-binding_CS"/>
</dbReference>
<proteinExistence type="predicted"/>